<reference evidence="3 5" key="2">
    <citation type="journal article" date="2013" name="Nature">
        <title>Insights into bilaterian evolution from three spiralian genomes.</title>
        <authorList>
            <person name="Simakov O."/>
            <person name="Marletaz F."/>
            <person name="Cho S.J."/>
            <person name="Edsinger-Gonzales E."/>
            <person name="Havlak P."/>
            <person name="Hellsten U."/>
            <person name="Kuo D.H."/>
            <person name="Larsson T."/>
            <person name="Lv J."/>
            <person name="Arendt D."/>
            <person name="Savage R."/>
            <person name="Osoegawa K."/>
            <person name="de Jong P."/>
            <person name="Grimwood J."/>
            <person name="Chapman J.A."/>
            <person name="Shapiro H."/>
            <person name="Aerts A."/>
            <person name="Otillar R.P."/>
            <person name="Terry A.Y."/>
            <person name="Boore J.L."/>
            <person name="Grigoriev I.V."/>
            <person name="Lindberg D.R."/>
            <person name="Seaver E.C."/>
            <person name="Weisblat D.A."/>
            <person name="Putnam N.H."/>
            <person name="Rokhsar D.S."/>
        </authorList>
    </citation>
    <scope>NUCLEOTIDE SEQUENCE</scope>
</reference>
<dbReference type="Proteomes" id="UP000015101">
    <property type="component" value="Unassembled WGS sequence"/>
</dbReference>
<sequence>MNNCYSFSCYCCFIVIFCALCLSYEVKEDGTLIYPHLEDKQMLCGRDSWKTISVCDPDKILGLKDVEASQLDEIIKKIKHETKCPCSNYICTKDPGGYKVGVAIVKKLSDDDLASSLDDEDHYEQNSNRRKKNEKKLEEAGKFAHMVRNLWKLGRCDEDIIIVYSHDDKVIYTVTGDMASKVLTNKLITEITGKVVPYGFNKGAFHGLNSILHDYRQLLQIQL</sequence>
<dbReference type="HOGENOM" id="CLU_1241301_0_0_1"/>
<dbReference type="GO" id="GO:0005892">
    <property type="term" value="C:acetylcholine-gated channel complex"/>
    <property type="evidence" value="ECO:0007669"/>
    <property type="project" value="InterPro"/>
</dbReference>
<dbReference type="GeneID" id="20198158"/>
<dbReference type="Gene3D" id="3.10.310.50">
    <property type="match status" value="1"/>
</dbReference>
<dbReference type="KEGG" id="hro:HELRODRAFT_159093"/>
<dbReference type="OMA" id="DEDHYEQ"/>
<evidence type="ECO:0000313" key="5">
    <source>
        <dbReference type="Proteomes" id="UP000015101"/>
    </source>
</evidence>
<dbReference type="EnsemblMetazoa" id="HelroT159093">
    <property type="protein sequence ID" value="HelroP159093"/>
    <property type="gene ID" value="HelroG159093"/>
</dbReference>
<gene>
    <name evidence="4" type="primary">20198158</name>
    <name evidence="3" type="ORF">HELRODRAFT_159093</name>
</gene>
<keyword evidence="5" id="KW-1185">Reference proteome</keyword>
<proteinExistence type="predicted"/>
<feature type="region of interest" description="Disordered" evidence="1">
    <location>
        <begin position="116"/>
        <end position="135"/>
    </location>
</feature>
<dbReference type="Pfam" id="PF17175">
    <property type="entry name" value="MOLO1"/>
    <property type="match status" value="1"/>
</dbReference>
<dbReference type="EMBL" id="KB095811">
    <property type="protein sequence ID" value="ESO12537.1"/>
    <property type="molecule type" value="Genomic_DNA"/>
</dbReference>
<dbReference type="OrthoDB" id="8062037at2759"/>
<dbReference type="RefSeq" id="XP_009009257.1">
    <property type="nucleotide sequence ID" value="XM_009011009.1"/>
</dbReference>
<reference evidence="4" key="3">
    <citation type="submission" date="2015-06" db="UniProtKB">
        <authorList>
            <consortium name="EnsemblMetazoa"/>
        </authorList>
    </citation>
    <scope>IDENTIFICATION</scope>
</reference>
<reference evidence="5" key="1">
    <citation type="submission" date="2012-12" db="EMBL/GenBank/DDBJ databases">
        <authorList>
            <person name="Hellsten U."/>
            <person name="Grimwood J."/>
            <person name="Chapman J.A."/>
            <person name="Shapiro H."/>
            <person name="Aerts A."/>
            <person name="Otillar R.P."/>
            <person name="Terry A.Y."/>
            <person name="Boore J.L."/>
            <person name="Simakov O."/>
            <person name="Marletaz F."/>
            <person name="Cho S.-J."/>
            <person name="Edsinger-Gonzales E."/>
            <person name="Havlak P."/>
            <person name="Kuo D.-H."/>
            <person name="Larsson T."/>
            <person name="Lv J."/>
            <person name="Arendt D."/>
            <person name="Savage R."/>
            <person name="Osoegawa K."/>
            <person name="de Jong P."/>
            <person name="Lindberg D.R."/>
            <person name="Seaver E.C."/>
            <person name="Weisblat D.A."/>
            <person name="Putnam N.H."/>
            <person name="Grigoriev I.V."/>
            <person name="Rokhsar D.S."/>
        </authorList>
    </citation>
    <scope>NUCLEOTIDE SEQUENCE</scope>
</reference>
<evidence type="ECO:0000256" key="2">
    <source>
        <dbReference type="SAM" id="SignalP"/>
    </source>
</evidence>
<name>T1ENK8_HELRO</name>
<evidence type="ECO:0000256" key="1">
    <source>
        <dbReference type="SAM" id="MobiDB-lite"/>
    </source>
</evidence>
<feature type="signal peptide" evidence="2">
    <location>
        <begin position="1"/>
        <end position="23"/>
    </location>
</feature>
<evidence type="ECO:0000313" key="3">
    <source>
        <dbReference type="EMBL" id="ESO12537.1"/>
    </source>
</evidence>
<evidence type="ECO:0000313" key="4">
    <source>
        <dbReference type="EnsemblMetazoa" id="HelroP159093"/>
    </source>
</evidence>
<organism evidence="4 5">
    <name type="scientific">Helobdella robusta</name>
    <name type="common">Californian leech</name>
    <dbReference type="NCBI Taxonomy" id="6412"/>
    <lineage>
        <taxon>Eukaryota</taxon>
        <taxon>Metazoa</taxon>
        <taxon>Spiralia</taxon>
        <taxon>Lophotrochozoa</taxon>
        <taxon>Annelida</taxon>
        <taxon>Clitellata</taxon>
        <taxon>Hirudinea</taxon>
        <taxon>Rhynchobdellida</taxon>
        <taxon>Glossiphoniidae</taxon>
        <taxon>Helobdella</taxon>
    </lineage>
</organism>
<feature type="chain" id="PRO_5010979894" description="TPM domain-containing protein" evidence="2">
    <location>
        <begin position="24"/>
        <end position="223"/>
    </location>
</feature>
<dbReference type="PANTHER" id="PTHR33748">
    <property type="entry name" value="PROTEIN CBG04600"/>
    <property type="match status" value="1"/>
</dbReference>
<dbReference type="InParanoid" id="T1ENK8"/>
<dbReference type="InterPro" id="IPR033438">
    <property type="entry name" value="MOLO1"/>
</dbReference>
<dbReference type="AlphaFoldDB" id="T1ENK8"/>
<protein>
    <recommendedName>
        <fullName evidence="6">TPM domain-containing protein</fullName>
    </recommendedName>
</protein>
<accession>T1ENK8</accession>
<dbReference type="EMBL" id="AMQM01000186">
    <property type="status" value="NOT_ANNOTATED_CDS"/>
    <property type="molecule type" value="Genomic_DNA"/>
</dbReference>
<evidence type="ECO:0008006" key="6">
    <source>
        <dbReference type="Google" id="ProtNLM"/>
    </source>
</evidence>
<dbReference type="eggNOG" id="ENOG502S8UF">
    <property type="taxonomic scope" value="Eukaryota"/>
</dbReference>
<dbReference type="GO" id="GO:0016020">
    <property type="term" value="C:membrane"/>
    <property type="evidence" value="ECO:0000318"/>
    <property type="project" value="GO_Central"/>
</dbReference>
<dbReference type="CTD" id="20198158"/>
<dbReference type="PANTHER" id="PTHR33748:SF5">
    <property type="entry name" value="GROUND-LIKE DOMAIN-CONTAINING PROTEIN"/>
    <property type="match status" value="1"/>
</dbReference>
<keyword evidence="2" id="KW-0732">Signal</keyword>